<evidence type="ECO:0000313" key="2">
    <source>
        <dbReference type="Proteomes" id="UP001590950"/>
    </source>
</evidence>
<accession>A0ABR4A123</accession>
<keyword evidence="2" id="KW-1185">Reference proteome</keyword>
<sequence>MPVLSNFTTWPSDDPCSARIPSQNDRRSCRTDANCDLIIGTYTEVRSHHRQAPLRRFGVLGQQQAEAVSVRRLIRYRQPSIAFEDKVMEALNLVSKGKYSDW</sequence>
<dbReference type="EMBL" id="JBEFKJ010000027">
    <property type="protein sequence ID" value="KAL2039130.1"/>
    <property type="molecule type" value="Genomic_DNA"/>
</dbReference>
<protein>
    <submittedName>
        <fullName evidence="1">Uncharacterized protein</fullName>
    </submittedName>
</protein>
<organism evidence="1 2">
    <name type="scientific">Stereocaulon virgatum</name>
    <dbReference type="NCBI Taxonomy" id="373712"/>
    <lineage>
        <taxon>Eukaryota</taxon>
        <taxon>Fungi</taxon>
        <taxon>Dikarya</taxon>
        <taxon>Ascomycota</taxon>
        <taxon>Pezizomycotina</taxon>
        <taxon>Lecanoromycetes</taxon>
        <taxon>OSLEUM clade</taxon>
        <taxon>Lecanoromycetidae</taxon>
        <taxon>Lecanorales</taxon>
        <taxon>Lecanorineae</taxon>
        <taxon>Stereocaulaceae</taxon>
        <taxon>Stereocaulon</taxon>
    </lineage>
</organism>
<comment type="caution">
    <text evidence="1">The sequence shown here is derived from an EMBL/GenBank/DDBJ whole genome shotgun (WGS) entry which is preliminary data.</text>
</comment>
<name>A0ABR4A123_9LECA</name>
<proteinExistence type="predicted"/>
<dbReference type="Proteomes" id="UP001590950">
    <property type="component" value="Unassembled WGS sequence"/>
</dbReference>
<evidence type="ECO:0000313" key="1">
    <source>
        <dbReference type="EMBL" id="KAL2039130.1"/>
    </source>
</evidence>
<gene>
    <name evidence="1" type="ORF">N7G274_008179</name>
</gene>
<reference evidence="1 2" key="1">
    <citation type="submission" date="2024-09" db="EMBL/GenBank/DDBJ databases">
        <title>Rethinking Asexuality: The Enigmatic Case of Functional Sexual Genes in Lepraria (Stereocaulaceae).</title>
        <authorList>
            <person name="Doellman M."/>
            <person name="Sun Y."/>
            <person name="Barcenas-Pena A."/>
            <person name="Lumbsch H.T."/>
            <person name="Grewe F."/>
        </authorList>
    </citation>
    <scope>NUCLEOTIDE SEQUENCE [LARGE SCALE GENOMIC DNA]</scope>
    <source>
        <strain evidence="1 2">Mercado 3170</strain>
    </source>
</reference>